<evidence type="ECO:0000256" key="1">
    <source>
        <dbReference type="ARBA" id="ARBA00004123"/>
    </source>
</evidence>
<gene>
    <name evidence="11" type="ORF">ATNIH1004_011160</name>
</gene>
<dbReference type="PANTHER" id="PTHR46179:SF13">
    <property type="entry name" value="C2H2-TYPE DOMAIN-CONTAINING PROTEIN"/>
    <property type="match status" value="1"/>
</dbReference>
<feature type="domain" description="C2H2-type" evidence="10">
    <location>
        <begin position="606"/>
        <end position="644"/>
    </location>
</feature>
<feature type="domain" description="C2H2-type" evidence="10">
    <location>
        <begin position="575"/>
        <end position="605"/>
    </location>
</feature>
<keyword evidence="4" id="KW-0862">Zinc</keyword>
<dbReference type="Proteomes" id="UP000324241">
    <property type="component" value="Unassembled WGS sequence"/>
</dbReference>
<reference evidence="11 12" key="1">
    <citation type="submission" date="2019-08" db="EMBL/GenBank/DDBJ databases">
        <title>The genome sequence of a newly discovered highly antifungal drug resistant Aspergillus species, Aspergillus tanneri NIH 1004.</title>
        <authorList>
            <person name="Mounaud S."/>
            <person name="Singh I."/>
            <person name="Joardar V."/>
            <person name="Pakala S."/>
            <person name="Pakala S."/>
            <person name="Venepally P."/>
            <person name="Chung J.K."/>
            <person name="Losada L."/>
            <person name="Nierman W.C."/>
        </authorList>
    </citation>
    <scope>NUCLEOTIDE SEQUENCE [LARGE SCALE GENOMIC DNA]</scope>
    <source>
        <strain evidence="11 12">NIH1004</strain>
    </source>
</reference>
<dbReference type="PANTHER" id="PTHR46179">
    <property type="entry name" value="ZINC FINGER PROTEIN"/>
    <property type="match status" value="1"/>
</dbReference>
<dbReference type="Gene3D" id="3.30.160.60">
    <property type="entry name" value="Classic Zinc Finger"/>
    <property type="match status" value="1"/>
</dbReference>
<accession>A0A5M9MCF6</accession>
<feature type="compositionally biased region" description="Acidic residues" evidence="9">
    <location>
        <begin position="727"/>
        <end position="744"/>
    </location>
</feature>
<dbReference type="PROSITE" id="PS00028">
    <property type="entry name" value="ZINC_FINGER_C2H2_1"/>
    <property type="match status" value="1"/>
</dbReference>
<dbReference type="GO" id="GO:0006357">
    <property type="term" value="P:regulation of transcription by RNA polymerase II"/>
    <property type="evidence" value="ECO:0007669"/>
    <property type="project" value="TreeGrafter"/>
</dbReference>
<evidence type="ECO:0000313" key="11">
    <source>
        <dbReference type="EMBL" id="KAA8642219.1"/>
    </source>
</evidence>
<protein>
    <recommendedName>
        <fullName evidence="10">C2H2-type domain-containing protein</fullName>
    </recommendedName>
</protein>
<feature type="region of interest" description="Disordered" evidence="9">
    <location>
        <begin position="709"/>
        <end position="753"/>
    </location>
</feature>
<dbReference type="EMBL" id="QUQM01000008">
    <property type="protein sequence ID" value="KAA8642219.1"/>
    <property type="molecule type" value="Genomic_DNA"/>
</dbReference>
<evidence type="ECO:0000256" key="8">
    <source>
        <dbReference type="PROSITE-ProRule" id="PRU00042"/>
    </source>
</evidence>
<evidence type="ECO:0000256" key="4">
    <source>
        <dbReference type="ARBA" id="ARBA00022833"/>
    </source>
</evidence>
<keyword evidence="6" id="KW-0804">Transcription</keyword>
<evidence type="ECO:0000256" key="3">
    <source>
        <dbReference type="ARBA" id="ARBA00022771"/>
    </source>
</evidence>
<evidence type="ECO:0000256" key="9">
    <source>
        <dbReference type="SAM" id="MobiDB-lite"/>
    </source>
</evidence>
<keyword evidence="2" id="KW-0479">Metal-binding</keyword>
<organism evidence="11 12">
    <name type="scientific">Aspergillus tanneri</name>
    <dbReference type="NCBI Taxonomy" id="1220188"/>
    <lineage>
        <taxon>Eukaryota</taxon>
        <taxon>Fungi</taxon>
        <taxon>Dikarya</taxon>
        <taxon>Ascomycota</taxon>
        <taxon>Pezizomycotina</taxon>
        <taxon>Eurotiomycetes</taxon>
        <taxon>Eurotiomycetidae</taxon>
        <taxon>Eurotiales</taxon>
        <taxon>Aspergillaceae</taxon>
        <taxon>Aspergillus</taxon>
        <taxon>Aspergillus subgen. Circumdati</taxon>
    </lineage>
</organism>
<evidence type="ECO:0000256" key="5">
    <source>
        <dbReference type="ARBA" id="ARBA00023015"/>
    </source>
</evidence>
<keyword evidence="5" id="KW-0805">Transcription regulation</keyword>
<dbReference type="InterPro" id="IPR013087">
    <property type="entry name" value="Znf_C2H2_type"/>
</dbReference>
<dbReference type="InterPro" id="IPR051061">
    <property type="entry name" value="Zinc_finger_trans_reg"/>
</dbReference>
<evidence type="ECO:0000256" key="7">
    <source>
        <dbReference type="ARBA" id="ARBA00023242"/>
    </source>
</evidence>
<dbReference type="VEuPathDB" id="FungiDB:EYZ11_007462"/>
<feature type="compositionally biased region" description="Polar residues" evidence="9">
    <location>
        <begin position="428"/>
        <end position="441"/>
    </location>
</feature>
<proteinExistence type="predicted"/>
<comment type="subcellular location">
    <subcellularLocation>
        <location evidence="1">Nucleus</location>
    </subcellularLocation>
</comment>
<name>A0A5M9MCF6_9EURO</name>
<dbReference type="PROSITE" id="PS50157">
    <property type="entry name" value="ZINC_FINGER_C2H2_2"/>
    <property type="match status" value="2"/>
</dbReference>
<dbReference type="OrthoDB" id="6077919at2759"/>
<evidence type="ECO:0000256" key="2">
    <source>
        <dbReference type="ARBA" id="ARBA00022723"/>
    </source>
</evidence>
<dbReference type="VEuPathDB" id="FungiDB:EYZ11_007459"/>
<dbReference type="SMART" id="SM00355">
    <property type="entry name" value="ZnF_C2H2"/>
    <property type="match status" value="6"/>
</dbReference>
<feature type="region of interest" description="Disordered" evidence="9">
    <location>
        <begin position="390"/>
        <end position="458"/>
    </location>
</feature>
<sequence>MSDSTSHHLTWDSSADVLQGIMGTRVTSLPSHLDVQSDGMTMSSDLALGDPASFLGIQFDSEPGVLPHNHASILNQWPPYHNQPTSPSHHFDYPQYPHARFTNNQDAWNPLQVTGVPANPPAFPTRRMSESQQASVYDRRYSTGQHSTLSENESHYNGIHPSDSGYGTHSCTTRSVTTSSYALEPTCSPFLGPHESEPEDKIASWDLNVPQYNETSIDIRDGTGSPSFICHDVIKCDYPGCPWTGKCPSDKRKHEARHRKLFKCDEPHCTRKEGFGTINDLARHKKCVHKQEPERGPKILYMCFGHDCPRKDKKWPRLDNFRQHLTRMHNDEDTEELLKKSQDWYDTCVKPQEMSPSVVERFSEMVSALKAREGLNPGIAAAEITLDDTGSVVPAPPFGPSTPQGDQGFRTNHGLDYNRTSRRSTSTESLTDFSTGKTTQMDPKPEEAASMSTQRGNPNEKMEDMIAEAAVNMINAMTKIMNSNQRRRSQQAEDVDEMIAPSAELSDRKREVLQKILSAALDQLSGTSDNTQASPHTTLDGEPDKKGWIQCEFCTKQTRLRCEMKKHKKRHERPYGCTFHKCNKTFGSKADWKRHENSQHFHLQSWRCTLQDATQSGLQCARLFYRQEVYVQHLKRYHHAGEEEVRAAICKNRIGRNGQSQFWCGFCRNIVPLKSQGLAAWNERFNHIDMEHFKKGERIGDWLLPSGHLTKDREREEEKARAMTDTNEGDSEPAVEDNSDDDSESSIYHSDSDGLQDEVAVVKQQHIPRFPFQQFEDCLPDRSSSITLYPSTGPTNLRKRKISTPQPALELYYDVGDQSLNIEKRSKTRISPCSGQP</sequence>
<keyword evidence="3 8" id="KW-0863">Zinc-finger</keyword>
<dbReference type="GeneID" id="54333861"/>
<dbReference type="GO" id="GO:0008270">
    <property type="term" value="F:zinc ion binding"/>
    <property type="evidence" value="ECO:0007669"/>
    <property type="project" value="UniProtKB-KW"/>
</dbReference>
<dbReference type="GO" id="GO:0005634">
    <property type="term" value="C:nucleus"/>
    <property type="evidence" value="ECO:0007669"/>
    <property type="project" value="UniProtKB-SubCell"/>
</dbReference>
<comment type="caution">
    <text evidence="11">The sequence shown here is derived from an EMBL/GenBank/DDBJ whole genome shotgun (WGS) entry which is preliminary data.</text>
</comment>
<keyword evidence="7" id="KW-0539">Nucleus</keyword>
<evidence type="ECO:0000259" key="10">
    <source>
        <dbReference type="PROSITE" id="PS50157"/>
    </source>
</evidence>
<dbReference type="AlphaFoldDB" id="A0A5M9MCF6"/>
<evidence type="ECO:0000256" key="6">
    <source>
        <dbReference type="ARBA" id="ARBA00023163"/>
    </source>
</evidence>
<evidence type="ECO:0000313" key="12">
    <source>
        <dbReference type="Proteomes" id="UP000324241"/>
    </source>
</evidence>
<feature type="compositionally biased region" description="Basic and acidic residues" evidence="9">
    <location>
        <begin position="709"/>
        <end position="722"/>
    </location>
</feature>
<dbReference type="RefSeq" id="XP_033421581.1">
    <property type="nucleotide sequence ID" value="XM_033575726.1"/>
</dbReference>